<reference evidence="3" key="1">
    <citation type="submission" date="2016-10" db="EMBL/GenBank/DDBJ databases">
        <authorList>
            <person name="Varghese N."/>
            <person name="Submissions S."/>
        </authorList>
    </citation>
    <scope>NUCLEOTIDE SEQUENCE [LARGE SCALE GENOMIC DNA]</scope>
    <source>
        <strain evidence="3">DSM 24767</strain>
    </source>
</reference>
<name>A0A1H1INC1_NATTX</name>
<accession>A0A1H1INC1</accession>
<keyword evidence="3" id="KW-1185">Reference proteome</keyword>
<gene>
    <name evidence="2" type="ORF">SAMN04489842_3653</name>
</gene>
<organism evidence="2 3">
    <name type="scientific">Natronobacterium texcoconense</name>
    <dbReference type="NCBI Taxonomy" id="1095778"/>
    <lineage>
        <taxon>Archaea</taxon>
        <taxon>Methanobacteriati</taxon>
        <taxon>Methanobacteriota</taxon>
        <taxon>Stenosarchaea group</taxon>
        <taxon>Halobacteria</taxon>
        <taxon>Halobacteriales</taxon>
        <taxon>Natrialbaceae</taxon>
        <taxon>Natronobacterium</taxon>
    </lineage>
</organism>
<feature type="compositionally biased region" description="Acidic residues" evidence="1">
    <location>
        <begin position="34"/>
        <end position="44"/>
    </location>
</feature>
<feature type="region of interest" description="Disordered" evidence="1">
    <location>
        <begin position="34"/>
        <end position="77"/>
    </location>
</feature>
<dbReference type="Proteomes" id="UP000198848">
    <property type="component" value="Unassembled WGS sequence"/>
</dbReference>
<evidence type="ECO:0000313" key="2">
    <source>
        <dbReference type="EMBL" id="SDR39162.1"/>
    </source>
</evidence>
<dbReference type="EMBL" id="FNLC01000005">
    <property type="protein sequence ID" value="SDR39162.1"/>
    <property type="molecule type" value="Genomic_DNA"/>
</dbReference>
<sequence>MTLLAVAVGGVMAAEQADESQTTDFDDIEIEIVEPDVDSSETESGETTTIDLDEWNVDSDDAHSSDASTNESQTVSIGEFDLDLVEADEDSSEPAEPTTIDLDEWDTAEKPIEAIGPDSFSFSDEAEPDEANLHGSFTWSEGESVEIPIQWTPADQDIVVGIVDLDRGEGPGEVVSNGADTAELTVPEDSDEWTVMIGNPAENTDTVFYSGSVEA</sequence>
<evidence type="ECO:0000256" key="1">
    <source>
        <dbReference type="SAM" id="MobiDB-lite"/>
    </source>
</evidence>
<dbReference type="AlphaFoldDB" id="A0A1H1INC1"/>
<evidence type="ECO:0000313" key="3">
    <source>
        <dbReference type="Proteomes" id="UP000198848"/>
    </source>
</evidence>
<proteinExistence type="predicted"/>
<protein>
    <submittedName>
        <fullName evidence="2">Uncharacterized protein</fullName>
    </submittedName>
</protein>